<dbReference type="SMART" id="SM00086">
    <property type="entry name" value="PAC"/>
    <property type="match status" value="3"/>
</dbReference>
<dbReference type="InterPro" id="IPR052155">
    <property type="entry name" value="Biofilm_reg_signaling"/>
</dbReference>
<feature type="domain" description="PAC" evidence="1">
    <location>
        <begin position="1063"/>
        <end position="1117"/>
    </location>
</feature>
<dbReference type="NCBIfam" id="TIGR00254">
    <property type="entry name" value="GGDEF"/>
    <property type="match status" value="2"/>
</dbReference>
<evidence type="ECO:0000259" key="3">
    <source>
        <dbReference type="PROSITE" id="PS50887"/>
    </source>
</evidence>
<dbReference type="Pfam" id="PF00990">
    <property type="entry name" value="GGDEF"/>
    <property type="match status" value="2"/>
</dbReference>
<name>A0ABV1JAG5_9ACTN</name>
<evidence type="ECO:0000313" key="5">
    <source>
        <dbReference type="Proteomes" id="UP001487305"/>
    </source>
</evidence>
<dbReference type="SUPFAM" id="SSF55785">
    <property type="entry name" value="PYP-like sensor domain (PAS domain)"/>
    <property type="match status" value="3"/>
</dbReference>
<dbReference type="InterPro" id="IPR029787">
    <property type="entry name" value="Nucleotide_cyclase"/>
</dbReference>
<dbReference type="InterPro" id="IPR001633">
    <property type="entry name" value="EAL_dom"/>
</dbReference>
<dbReference type="PROSITE" id="PS50887">
    <property type="entry name" value="GGDEF"/>
    <property type="match status" value="2"/>
</dbReference>
<dbReference type="CDD" id="cd00130">
    <property type="entry name" value="PAS"/>
    <property type="match status" value="1"/>
</dbReference>
<keyword evidence="5" id="KW-1185">Reference proteome</keyword>
<proteinExistence type="predicted"/>
<feature type="domain" description="PAC" evidence="1">
    <location>
        <begin position="771"/>
        <end position="822"/>
    </location>
</feature>
<dbReference type="InterPro" id="IPR001610">
    <property type="entry name" value="PAC"/>
</dbReference>
<protein>
    <submittedName>
        <fullName evidence="4">EAL domain-containing protein</fullName>
    </submittedName>
</protein>
<dbReference type="InterPro" id="IPR043128">
    <property type="entry name" value="Rev_trsase/Diguanyl_cyclase"/>
</dbReference>
<dbReference type="Gene3D" id="3.30.450.20">
    <property type="entry name" value="PAS domain"/>
    <property type="match status" value="3"/>
</dbReference>
<reference evidence="4 5" key="1">
    <citation type="submission" date="2024-04" db="EMBL/GenBank/DDBJ databases">
        <title>Human intestinal bacterial collection.</title>
        <authorList>
            <person name="Pauvert C."/>
            <person name="Hitch T.C.A."/>
            <person name="Clavel T."/>
        </authorList>
    </citation>
    <scope>NUCLEOTIDE SEQUENCE [LARGE SCALE GENOMIC DNA]</scope>
    <source>
        <strain evidence="4 5">CLA-KB-H42</strain>
    </source>
</reference>
<evidence type="ECO:0000259" key="1">
    <source>
        <dbReference type="PROSITE" id="PS50113"/>
    </source>
</evidence>
<dbReference type="PANTHER" id="PTHR44757">
    <property type="entry name" value="DIGUANYLATE CYCLASE DGCP"/>
    <property type="match status" value="1"/>
</dbReference>
<evidence type="ECO:0000313" key="4">
    <source>
        <dbReference type="EMBL" id="MEQ3362081.1"/>
    </source>
</evidence>
<dbReference type="PANTHER" id="PTHR44757:SF2">
    <property type="entry name" value="BIOFILM ARCHITECTURE MAINTENANCE PROTEIN MBAA"/>
    <property type="match status" value="1"/>
</dbReference>
<dbReference type="PROSITE" id="PS50113">
    <property type="entry name" value="PAC"/>
    <property type="match status" value="3"/>
</dbReference>
<sequence length="1286" mass="144840">MTASKHTDRHSYVIDHSYRVVFMNDAAQKLFPRGHVGDICYEAFRNRDSPCPDCPWHPESDEPLNQEVIYSQRLERWFDILSLETEWPGHGPCVLFSSQEIDETSKSLFFALSQEATYDELFEINIEKNSYQVLYSEEGKFVMPPPAGALDAMFEDVVENMIHPDDRNRFIEFWEFDTVVDRVSRAGGTLQERFRKKLVGGGWQWAAQTIVSVKRGAGNEPVLMCFIAEAPNDWDESLTMESDALRQHIEGIDAVTGLYNSGVFMRKATELVAANPQCSYAFFYVDIENFKVFNEWFGRSTGDRLLEAIGTCLRTLAVAHKGLAGYLGGDDFVALLPSETVEIESLESELKALTSLADRGIGFQPAIGACLMQGSEIPVRTVCDHAMTAALAIKGNYAKRTAWYDEGMTHRLEEDPKTLIEVQRALENHEFILHWQPQCNTRTGKIVGVEALVRWNHPQRGLVHPADFIPILERNGFIASLDLYVWEEACRLIKNWIDRGKTPIPACVNISRGDLYSIDIVREITDLVDRYGLDRSILHLEITESAYAEDEKMIEAVSRFKELGFSVFIDDFGSGYSSLNILREIRADVVKIDMKFLDAIGDSLNRSESILESIVSMTHLMELSVVAEGAETKEQVEFLRDIGCAYAQGYFFHKPMPADELEQLIEQEGMVDYRGINYEPVEIIEIHDIFKNDLASRTIIDNIVGAMAVYALSDDRFELLQVNKQYYRTTQSDPSEMAARRKAVLEYVHPDDRAHVLDLFERAEKHTVSGSLGTFRRYSESGEIVWIRLKAFHLRNEENRKLFYATLLDITHDKKQEDALRMSQEMLSEVIGMHSSDQGIGDITDENQRIAAQVFAQSTPSGLVGGYCEEGFPLFFANSEMARMLGCDSYAELVQATGGNAANLIHPDDYRRFGSNIDAFFYEGMEYSTQFRMIRKDDGVIWVAARGRVVKTKSGRLAITSVCVDISETVRMQSELELEDRLLKSVIEQADLNVWLYDVETHSISFKNLSEESLAIRLLPPGIPISSSGSAEAQLDEILALDVLPEESRKKVAQMFAHIDGGTNSECEIVANFGSDSLHWVKISSEILFDGDGRPVHAIGYLEDIDDAKRREIDLKRKADRDALTGLCNRSAGTRSIRKALAQAKDQGVSGAFIIFDLDDFKQVNDRYGHLAGDKALSESARHLSRPFRASDIVCRWGGDEFVVYCSGVEKEAVQRKVEKICAERWPIELPDGDMLELSATAGIAAVPADGTEMTELYRRADSALYEAKARGKARFAIHRDGRSDA</sequence>
<dbReference type="PROSITE" id="PS50883">
    <property type="entry name" value="EAL"/>
    <property type="match status" value="1"/>
</dbReference>
<dbReference type="CDD" id="cd01948">
    <property type="entry name" value="EAL"/>
    <property type="match status" value="1"/>
</dbReference>
<dbReference type="Pfam" id="PF08447">
    <property type="entry name" value="PAS_3"/>
    <property type="match status" value="2"/>
</dbReference>
<dbReference type="SUPFAM" id="SSF55073">
    <property type="entry name" value="Nucleotide cyclase"/>
    <property type="match status" value="2"/>
</dbReference>
<accession>A0ABV1JAG5</accession>
<dbReference type="CDD" id="cd01949">
    <property type="entry name" value="GGDEF"/>
    <property type="match status" value="1"/>
</dbReference>
<evidence type="ECO:0000259" key="2">
    <source>
        <dbReference type="PROSITE" id="PS50883"/>
    </source>
</evidence>
<dbReference type="Gene3D" id="3.20.20.450">
    <property type="entry name" value="EAL domain"/>
    <property type="match status" value="1"/>
</dbReference>
<dbReference type="InterPro" id="IPR035965">
    <property type="entry name" value="PAS-like_dom_sf"/>
</dbReference>
<feature type="domain" description="EAL" evidence="2">
    <location>
        <begin position="415"/>
        <end position="669"/>
    </location>
</feature>
<dbReference type="SMART" id="SM00267">
    <property type="entry name" value="GGDEF"/>
    <property type="match status" value="2"/>
</dbReference>
<feature type="domain" description="GGDEF" evidence="3">
    <location>
        <begin position="1149"/>
        <end position="1281"/>
    </location>
</feature>
<dbReference type="EMBL" id="JBBNOP010000002">
    <property type="protein sequence ID" value="MEQ3362081.1"/>
    <property type="molecule type" value="Genomic_DNA"/>
</dbReference>
<dbReference type="NCBIfam" id="TIGR00229">
    <property type="entry name" value="sensory_box"/>
    <property type="match status" value="2"/>
</dbReference>
<gene>
    <name evidence="4" type="ORF">AAA083_03710</name>
</gene>
<dbReference type="InterPro" id="IPR000700">
    <property type="entry name" value="PAS-assoc_C"/>
</dbReference>
<comment type="caution">
    <text evidence="4">The sequence shown here is derived from an EMBL/GenBank/DDBJ whole genome shotgun (WGS) entry which is preliminary data.</text>
</comment>
<dbReference type="SUPFAM" id="SSF141868">
    <property type="entry name" value="EAL domain-like"/>
    <property type="match status" value="1"/>
</dbReference>
<dbReference type="SMART" id="SM00052">
    <property type="entry name" value="EAL"/>
    <property type="match status" value="1"/>
</dbReference>
<dbReference type="InterPro" id="IPR035919">
    <property type="entry name" value="EAL_sf"/>
</dbReference>
<dbReference type="Proteomes" id="UP001487305">
    <property type="component" value="Unassembled WGS sequence"/>
</dbReference>
<dbReference type="Gene3D" id="3.30.70.270">
    <property type="match status" value="2"/>
</dbReference>
<feature type="domain" description="GGDEF" evidence="3">
    <location>
        <begin position="278"/>
        <end position="406"/>
    </location>
</feature>
<feature type="domain" description="PAC" evidence="1">
    <location>
        <begin position="927"/>
        <end position="978"/>
    </location>
</feature>
<dbReference type="InterPro" id="IPR013655">
    <property type="entry name" value="PAS_fold_3"/>
</dbReference>
<dbReference type="InterPro" id="IPR000014">
    <property type="entry name" value="PAS"/>
</dbReference>
<organism evidence="4 5">
    <name type="scientific">Raoultibacter massiliensis</name>
    <dbReference type="NCBI Taxonomy" id="1852371"/>
    <lineage>
        <taxon>Bacteria</taxon>
        <taxon>Bacillati</taxon>
        <taxon>Actinomycetota</taxon>
        <taxon>Coriobacteriia</taxon>
        <taxon>Eggerthellales</taxon>
        <taxon>Eggerthellaceae</taxon>
        <taxon>Raoultibacter</taxon>
    </lineage>
</organism>
<dbReference type="Pfam" id="PF00563">
    <property type="entry name" value="EAL"/>
    <property type="match status" value="1"/>
</dbReference>
<dbReference type="InterPro" id="IPR000160">
    <property type="entry name" value="GGDEF_dom"/>
</dbReference>
<dbReference type="RefSeq" id="WP_180963430.1">
    <property type="nucleotide sequence ID" value="NZ_JBBNOP010000002.1"/>
</dbReference>